<dbReference type="GO" id="GO:0008168">
    <property type="term" value="F:methyltransferase activity"/>
    <property type="evidence" value="ECO:0007669"/>
    <property type="project" value="UniProtKB-KW"/>
</dbReference>
<reference evidence="3 4" key="1">
    <citation type="submission" date="2019-08" db="EMBL/GenBank/DDBJ databases">
        <authorList>
            <person name="Guy L."/>
        </authorList>
    </citation>
    <scope>NUCLEOTIDE SEQUENCE [LARGE SCALE GENOMIC DNA]</scope>
    <source>
        <strain evidence="3 4">SGT-108</strain>
    </source>
</reference>
<proteinExistence type="predicted"/>
<dbReference type="OrthoDB" id="5634300at2"/>
<dbReference type="GO" id="GO:0032259">
    <property type="term" value="P:methylation"/>
    <property type="evidence" value="ECO:0007669"/>
    <property type="project" value="UniProtKB-KW"/>
</dbReference>
<evidence type="ECO:0000259" key="2">
    <source>
        <dbReference type="Pfam" id="PF13649"/>
    </source>
</evidence>
<dbReference type="AlphaFoldDB" id="A0A5E4PGD1"/>
<dbReference type="InterPro" id="IPR041698">
    <property type="entry name" value="Methyltransf_25"/>
</dbReference>
<evidence type="ECO:0000313" key="4">
    <source>
        <dbReference type="Proteomes" id="UP000324194"/>
    </source>
</evidence>
<gene>
    <name evidence="3" type="primary">bsmA</name>
    <name evidence="3" type="ORF">AQUSIP_07530</name>
</gene>
<dbReference type="Pfam" id="PF13649">
    <property type="entry name" value="Methyltransf_25"/>
    <property type="match status" value="1"/>
</dbReference>
<dbReference type="Proteomes" id="UP000324194">
    <property type="component" value="Chromosome 1"/>
</dbReference>
<dbReference type="CDD" id="cd02440">
    <property type="entry name" value="AdoMet_MTases"/>
    <property type="match status" value="1"/>
</dbReference>
<dbReference type="SUPFAM" id="SSF53335">
    <property type="entry name" value="S-adenosyl-L-methionine-dependent methyltransferases"/>
    <property type="match status" value="1"/>
</dbReference>
<keyword evidence="1 3" id="KW-0808">Transferase</keyword>
<keyword evidence="3" id="KW-0489">Methyltransferase</keyword>
<evidence type="ECO:0000256" key="1">
    <source>
        <dbReference type="ARBA" id="ARBA00022679"/>
    </source>
</evidence>
<dbReference type="PANTHER" id="PTHR43861">
    <property type="entry name" value="TRANS-ACONITATE 2-METHYLTRANSFERASE-RELATED"/>
    <property type="match status" value="1"/>
</dbReference>
<organism evidence="3 4">
    <name type="scientific">Aquicella siphonis</name>
    <dbReference type="NCBI Taxonomy" id="254247"/>
    <lineage>
        <taxon>Bacteria</taxon>
        <taxon>Pseudomonadati</taxon>
        <taxon>Pseudomonadota</taxon>
        <taxon>Gammaproteobacteria</taxon>
        <taxon>Legionellales</taxon>
        <taxon>Coxiellaceae</taxon>
        <taxon>Aquicella</taxon>
    </lineage>
</organism>
<name>A0A5E4PGD1_9COXI</name>
<dbReference type="InterPro" id="IPR029063">
    <property type="entry name" value="SAM-dependent_MTases_sf"/>
</dbReference>
<dbReference type="RefSeq" id="WP_148338769.1">
    <property type="nucleotide sequence ID" value="NZ_LR699119.1"/>
</dbReference>
<protein>
    <submittedName>
        <fullName evidence="3">Glycine/sarcosine N-methyltransferase</fullName>
    </submittedName>
</protein>
<dbReference type="KEGG" id="asip:AQUSIP_07530"/>
<dbReference type="Gene3D" id="2.20.25.110">
    <property type="entry name" value="S-adenosyl-L-methionine-dependent methyltransferases"/>
    <property type="match status" value="1"/>
</dbReference>
<sequence>MTSHTSAKPSHYDQEAKYYDEFNESNSRAINRFLEKSLKSYQSKTVLDLACGTGSQLFWLANRGFDVTGCDINANMLKIARYKARKRKMDIQLIKGDMRTTYAGEFDAVITIFNAIGHLTKHDFEKALRNIHRNLKRGGIYLFDIFNLNYLIKNDRITTLTIDWLKHTGKTRMREIQYSTINQHGILASYTTSITWTNHGKPAKSTHSQTLQIYTAKQLREILTRNGFKVIRQCGIDGSRFSDNKTERFITIAAKR</sequence>
<dbReference type="Gene3D" id="3.40.50.150">
    <property type="entry name" value="Vaccinia Virus protein VP39"/>
    <property type="match status" value="1"/>
</dbReference>
<evidence type="ECO:0000313" key="3">
    <source>
        <dbReference type="EMBL" id="VVC75463.1"/>
    </source>
</evidence>
<keyword evidence="4" id="KW-1185">Reference proteome</keyword>
<feature type="domain" description="Methyltransferase" evidence="2">
    <location>
        <begin position="46"/>
        <end position="139"/>
    </location>
</feature>
<accession>A0A5E4PGD1</accession>
<dbReference type="EMBL" id="LR699119">
    <property type="protein sequence ID" value="VVC75463.1"/>
    <property type="molecule type" value="Genomic_DNA"/>
</dbReference>